<keyword evidence="1" id="KW-0812">Transmembrane</keyword>
<dbReference type="Proteomes" id="UP001451303">
    <property type="component" value="Unassembled WGS sequence"/>
</dbReference>
<evidence type="ECO:0000313" key="2">
    <source>
        <dbReference type="EMBL" id="KAL0470750.1"/>
    </source>
</evidence>
<comment type="caution">
    <text evidence="2">The sequence shown here is derived from an EMBL/GenBank/DDBJ whole genome shotgun (WGS) entry which is preliminary data.</text>
</comment>
<sequence>MTVKRSMPSCYVHPDGHVFQVLSIQLATVHCFTALSFWGVACDSGFGTSVALCAVLGVVIGWKLGKVRIFWAECRVCGIADYRPVVV</sequence>
<feature type="transmembrane region" description="Helical" evidence="1">
    <location>
        <begin position="21"/>
        <end position="40"/>
    </location>
</feature>
<name>A0ABR3DDI3_NEUIN</name>
<organism evidence="2 3">
    <name type="scientific">Neurospora intermedia</name>
    <dbReference type="NCBI Taxonomy" id="5142"/>
    <lineage>
        <taxon>Eukaryota</taxon>
        <taxon>Fungi</taxon>
        <taxon>Dikarya</taxon>
        <taxon>Ascomycota</taxon>
        <taxon>Pezizomycotina</taxon>
        <taxon>Sordariomycetes</taxon>
        <taxon>Sordariomycetidae</taxon>
        <taxon>Sordariales</taxon>
        <taxon>Sordariaceae</taxon>
        <taxon>Neurospora</taxon>
    </lineage>
</organism>
<proteinExistence type="predicted"/>
<evidence type="ECO:0000313" key="3">
    <source>
        <dbReference type="Proteomes" id="UP001451303"/>
    </source>
</evidence>
<keyword evidence="1" id="KW-1133">Transmembrane helix</keyword>
<evidence type="ECO:0000256" key="1">
    <source>
        <dbReference type="SAM" id="Phobius"/>
    </source>
</evidence>
<protein>
    <recommendedName>
        <fullName evidence="4">Copper transporter</fullName>
    </recommendedName>
</protein>
<keyword evidence="1" id="KW-0472">Membrane</keyword>
<reference evidence="2 3" key="1">
    <citation type="submission" date="2023-09" db="EMBL/GenBank/DDBJ databases">
        <title>Multi-omics analysis of a traditional fermented food reveals byproduct-associated fungal strains for waste-to-food upcycling.</title>
        <authorList>
            <consortium name="Lawrence Berkeley National Laboratory"/>
            <person name="Rekdal V.M."/>
            <person name="Villalobos-Escobedo J.M."/>
            <person name="Rodriguez-Valeron N."/>
            <person name="Garcia M.O."/>
            <person name="Vasquez D.P."/>
            <person name="Damayanti I."/>
            <person name="Sorensen P.M."/>
            <person name="Baidoo E.E."/>
            <person name="De Carvalho A.C."/>
            <person name="Riley R."/>
            <person name="Lipzen A."/>
            <person name="He G."/>
            <person name="Yan M."/>
            <person name="Haridas S."/>
            <person name="Daum C."/>
            <person name="Yoshinaga Y."/>
            <person name="Ng V."/>
            <person name="Grigoriev I.V."/>
            <person name="Munk R."/>
            <person name="Nuraida L."/>
            <person name="Wijaya C.H."/>
            <person name="Morales P.-C."/>
            <person name="Keasling J.D."/>
        </authorList>
    </citation>
    <scope>NUCLEOTIDE SEQUENCE [LARGE SCALE GENOMIC DNA]</scope>
    <source>
        <strain evidence="2 3">FGSC 2613</strain>
    </source>
</reference>
<dbReference type="EMBL" id="JAVLET010000004">
    <property type="protein sequence ID" value="KAL0470750.1"/>
    <property type="molecule type" value="Genomic_DNA"/>
</dbReference>
<feature type="transmembrane region" description="Helical" evidence="1">
    <location>
        <begin position="46"/>
        <end position="65"/>
    </location>
</feature>
<keyword evidence="3" id="KW-1185">Reference proteome</keyword>
<evidence type="ECO:0008006" key="4">
    <source>
        <dbReference type="Google" id="ProtNLM"/>
    </source>
</evidence>
<gene>
    <name evidence="2" type="ORF">QR685DRAFT_524518</name>
</gene>
<accession>A0ABR3DDI3</accession>